<gene>
    <name evidence="3" type="primary">Contig17029.g18136</name>
    <name evidence="3" type="ORF">STYLEM_4125</name>
</gene>
<feature type="transmembrane region" description="Helical" evidence="2">
    <location>
        <begin position="66"/>
        <end position="84"/>
    </location>
</feature>
<keyword evidence="2" id="KW-0472">Membrane</keyword>
<dbReference type="Proteomes" id="UP000039865">
    <property type="component" value="Unassembled WGS sequence"/>
</dbReference>
<keyword evidence="2" id="KW-1133">Transmembrane helix</keyword>
<protein>
    <submittedName>
        <fullName evidence="3">Uncharacterized protein</fullName>
    </submittedName>
</protein>
<accession>A0A078A0Y1</accession>
<dbReference type="OrthoDB" id="10440992at2759"/>
<keyword evidence="2" id="KW-0812">Transmembrane</keyword>
<evidence type="ECO:0000313" key="3">
    <source>
        <dbReference type="EMBL" id="CDW75138.1"/>
    </source>
</evidence>
<dbReference type="EMBL" id="CCKQ01004001">
    <property type="protein sequence ID" value="CDW75138.1"/>
    <property type="molecule type" value="Genomic_DNA"/>
</dbReference>
<evidence type="ECO:0000256" key="2">
    <source>
        <dbReference type="SAM" id="Phobius"/>
    </source>
</evidence>
<dbReference type="InParanoid" id="A0A078A0Y1"/>
<keyword evidence="4" id="KW-1185">Reference proteome</keyword>
<reference evidence="3 4" key="1">
    <citation type="submission" date="2014-06" db="EMBL/GenBank/DDBJ databases">
        <authorList>
            <person name="Swart Estienne"/>
        </authorList>
    </citation>
    <scope>NUCLEOTIDE SEQUENCE [LARGE SCALE GENOMIC DNA]</scope>
    <source>
        <strain evidence="3 4">130c</strain>
    </source>
</reference>
<dbReference type="AlphaFoldDB" id="A0A078A0Y1"/>
<feature type="region of interest" description="Disordered" evidence="1">
    <location>
        <begin position="370"/>
        <end position="420"/>
    </location>
</feature>
<proteinExistence type="predicted"/>
<sequence>MQFKVDSTPAIVILKYHILKEIIFKLSRLNRDTRQFIQEEFKYIRPDRLITLRFDFYNLRPKPRKIIWIAACMNIVTLIIVNGIDFDYILSILKQFRPDITLNIELESFNDEDMNAEKFMELIGYYKINEVSIVKSTIVLKSSANYLLGPANTFRAVNSAFRFSRFDQILSCQNLKLENCKLTIKINCEKLFANVRRAYLANTSIKDNYLSLFTDALQELVIKKNVVNSGQALKQDLLKKVMQENKPFYKSLKFLSLYGHISEESLLTLLHHQSIFPSLEVIKIHCDQLLLSLSKIKMRMKLHNLKKLDLRGCLVKADVNGQNVLNVPGANIGIQRKGVRMGNLSAMIKHNQQLKTIKKKALGKNYHRVAWQDSPDTSDEEKKARKFEQSSQESDMSDELERARKNYQKRMKGQERYNQKNGFNFEKNLFF</sequence>
<name>A0A078A0Y1_STYLE</name>
<organism evidence="3 4">
    <name type="scientific">Stylonychia lemnae</name>
    <name type="common">Ciliate</name>
    <dbReference type="NCBI Taxonomy" id="5949"/>
    <lineage>
        <taxon>Eukaryota</taxon>
        <taxon>Sar</taxon>
        <taxon>Alveolata</taxon>
        <taxon>Ciliophora</taxon>
        <taxon>Intramacronucleata</taxon>
        <taxon>Spirotrichea</taxon>
        <taxon>Stichotrichia</taxon>
        <taxon>Sporadotrichida</taxon>
        <taxon>Oxytrichidae</taxon>
        <taxon>Stylonychinae</taxon>
        <taxon>Stylonychia</taxon>
    </lineage>
</organism>
<evidence type="ECO:0000256" key="1">
    <source>
        <dbReference type="SAM" id="MobiDB-lite"/>
    </source>
</evidence>
<evidence type="ECO:0000313" key="4">
    <source>
        <dbReference type="Proteomes" id="UP000039865"/>
    </source>
</evidence>